<protein>
    <submittedName>
        <fullName evidence="2">Uncharacterized protein</fullName>
    </submittedName>
</protein>
<evidence type="ECO:0000313" key="3">
    <source>
        <dbReference type="Proteomes" id="UP000054477"/>
    </source>
</evidence>
<feature type="compositionally biased region" description="Polar residues" evidence="1">
    <location>
        <begin position="259"/>
        <end position="269"/>
    </location>
</feature>
<feature type="region of interest" description="Disordered" evidence="1">
    <location>
        <begin position="259"/>
        <end position="284"/>
    </location>
</feature>
<dbReference type="OrthoDB" id="2883614at2759"/>
<keyword evidence="3" id="KW-1185">Reference proteome</keyword>
<dbReference type="HOGENOM" id="CLU_075626_0_0_1"/>
<dbReference type="Proteomes" id="UP000054477">
    <property type="component" value="Unassembled WGS sequence"/>
</dbReference>
<gene>
    <name evidence="2" type="ORF">K443DRAFT_683681</name>
</gene>
<dbReference type="EMBL" id="KN838789">
    <property type="protein sequence ID" value="KIJ94519.1"/>
    <property type="molecule type" value="Genomic_DNA"/>
</dbReference>
<evidence type="ECO:0000256" key="1">
    <source>
        <dbReference type="SAM" id="MobiDB-lite"/>
    </source>
</evidence>
<reference evidence="3" key="2">
    <citation type="submission" date="2015-01" db="EMBL/GenBank/DDBJ databases">
        <title>Evolutionary Origins and Diversification of the Mycorrhizal Mutualists.</title>
        <authorList>
            <consortium name="DOE Joint Genome Institute"/>
            <consortium name="Mycorrhizal Genomics Consortium"/>
            <person name="Kohler A."/>
            <person name="Kuo A."/>
            <person name="Nagy L.G."/>
            <person name="Floudas D."/>
            <person name="Copeland A."/>
            <person name="Barry K.W."/>
            <person name="Cichocki N."/>
            <person name="Veneault-Fourrey C."/>
            <person name="LaButti K."/>
            <person name="Lindquist E.A."/>
            <person name="Lipzen A."/>
            <person name="Lundell T."/>
            <person name="Morin E."/>
            <person name="Murat C."/>
            <person name="Riley R."/>
            <person name="Ohm R."/>
            <person name="Sun H."/>
            <person name="Tunlid A."/>
            <person name="Henrissat B."/>
            <person name="Grigoriev I.V."/>
            <person name="Hibbett D.S."/>
            <person name="Martin F."/>
        </authorList>
    </citation>
    <scope>NUCLEOTIDE SEQUENCE [LARGE SCALE GENOMIC DNA]</scope>
    <source>
        <strain evidence="3">LaAM-08-1</strain>
    </source>
</reference>
<name>A0A0C9WJD8_9AGAR</name>
<dbReference type="AlphaFoldDB" id="A0A0C9WJD8"/>
<accession>A0A0C9WJD8</accession>
<sequence>MGGRPRAIGKKEVYNQGHLPDGTLLAWKTHVIPAWRDFAGAQENPWHTTMPALCEDLKEIWDIVYPTRTHQVVDMEGPIFTVAIQRWYEWRSNIARAVLFSVNAHMEKFSEDVNARATHATWMKGDTDRIPFTWKDHPMSAEEPQVYKGLFMSYFVLVGLATHFNMTSSVCPELEVDSEPRGALAIATVGAERAFKFWVTGVSTAGIPDRKEEAKFSEDNWGVSTVDYIKSINKLTPRQWKKIKDAAIGLMEKPKLSVSLTQGANSSPLNARGSLFEEDSEAEE</sequence>
<proteinExistence type="predicted"/>
<evidence type="ECO:0000313" key="2">
    <source>
        <dbReference type="EMBL" id="KIJ94519.1"/>
    </source>
</evidence>
<organism evidence="2 3">
    <name type="scientific">Laccaria amethystina LaAM-08-1</name>
    <dbReference type="NCBI Taxonomy" id="1095629"/>
    <lineage>
        <taxon>Eukaryota</taxon>
        <taxon>Fungi</taxon>
        <taxon>Dikarya</taxon>
        <taxon>Basidiomycota</taxon>
        <taxon>Agaricomycotina</taxon>
        <taxon>Agaricomycetes</taxon>
        <taxon>Agaricomycetidae</taxon>
        <taxon>Agaricales</taxon>
        <taxon>Agaricineae</taxon>
        <taxon>Hydnangiaceae</taxon>
        <taxon>Laccaria</taxon>
    </lineage>
</organism>
<reference evidence="2 3" key="1">
    <citation type="submission" date="2014-04" db="EMBL/GenBank/DDBJ databases">
        <authorList>
            <consortium name="DOE Joint Genome Institute"/>
            <person name="Kuo A."/>
            <person name="Kohler A."/>
            <person name="Nagy L.G."/>
            <person name="Floudas D."/>
            <person name="Copeland A."/>
            <person name="Barry K.W."/>
            <person name="Cichocki N."/>
            <person name="Veneault-Fourrey C."/>
            <person name="LaButti K."/>
            <person name="Lindquist E.A."/>
            <person name="Lipzen A."/>
            <person name="Lundell T."/>
            <person name="Morin E."/>
            <person name="Murat C."/>
            <person name="Sun H."/>
            <person name="Tunlid A."/>
            <person name="Henrissat B."/>
            <person name="Grigoriev I.V."/>
            <person name="Hibbett D.S."/>
            <person name="Martin F."/>
            <person name="Nordberg H.P."/>
            <person name="Cantor M.N."/>
            <person name="Hua S.X."/>
        </authorList>
    </citation>
    <scope>NUCLEOTIDE SEQUENCE [LARGE SCALE GENOMIC DNA]</scope>
    <source>
        <strain evidence="2 3">LaAM-08-1</strain>
    </source>
</reference>